<feature type="non-terminal residue" evidence="1">
    <location>
        <position position="1"/>
    </location>
</feature>
<name>A0ABV2HAH3_9HYPH</name>
<dbReference type="Proteomes" id="UP001549031">
    <property type="component" value="Unassembled WGS sequence"/>
</dbReference>
<dbReference type="EMBL" id="JBEPLJ010000015">
    <property type="protein sequence ID" value="MET3587550.1"/>
    <property type="molecule type" value="Genomic_DNA"/>
</dbReference>
<sequence length="83" mass="9310">SAAMRAINSSTVGSPGRFIRFLNLNRTAPSTKDVEREPVRGDETAEMKIELLGPDRLRLRSFDRDPATNSMVAVTDLHLQRQQ</sequence>
<reference evidence="1 2" key="1">
    <citation type="submission" date="2024-06" db="EMBL/GenBank/DDBJ databases">
        <title>Genomic Encyclopedia of Type Strains, Phase IV (KMG-IV): sequencing the most valuable type-strain genomes for metagenomic binning, comparative biology and taxonomic classification.</title>
        <authorList>
            <person name="Goeker M."/>
        </authorList>
    </citation>
    <scope>NUCLEOTIDE SEQUENCE [LARGE SCALE GENOMIC DNA]</scope>
    <source>
        <strain evidence="1 2">DSM 105042</strain>
    </source>
</reference>
<keyword evidence="2" id="KW-1185">Reference proteome</keyword>
<gene>
    <name evidence="1" type="ORF">ABID21_003678</name>
</gene>
<organism evidence="1 2">
    <name type="scientific">Pseudorhizobium tarimense</name>
    <dbReference type="NCBI Taxonomy" id="1079109"/>
    <lineage>
        <taxon>Bacteria</taxon>
        <taxon>Pseudomonadati</taxon>
        <taxon>Pseudomonadota</taxon>
        <taxon>Alphaproteobacteria</taxon>
        <taxon>Hyphomicrobiales</taxon>
        <taxon>Rhizobiaceae</taxon>
        <taxon>Rhizobium/Agrobacterium group</taxon>
        <taxon>Pseudorhizobium</taxon>
    </lineage>
</organism>
<evidence type="ECO:0000313" key="2">
    <source>
        <dbReference type="Proteomes" id="UP001549031"/>
    </source>
</evidence>
<proteinExistence type="predicted"/>
<evidence type="ECO:0000313" key="1">
    <source>
        <dbReference type="EMBL" id="MET3587550.1"/>
    </source>
</evidence>
<comment type="caution">
    <text evidence="1">The sequence shown here is derived from an EMBL/GenBank/DDBJ whole genome shotgun (WGS) entry which is preliminary data.</text>
</comment>
<accession>A0ABV2HAH3</accession>
<protein>
    <submittedName>
        <fullName evidence="1">Uncharacterized protein</fullName>
    </submittedName>
</protein>